<evidence type="ECO:0000256" key="4">
    <source>
        <dbReference type="SAM" id="SignalP"/>
    </source>
</evidence>
<dbReference type="InterPro" id="IPR001507">
    <property type="entry name" value="ZP_dom"/>
</dbReference>
<dbReference type="Pfam" id="PF00100">
    <property type="entry name" value="Zona_pellucida"/>
    <property type="match status" value="1"/>
</dbReference>
<dbReference type="Proteomes" id="UP000005207">
    <property type="component" value="Unplaced"/>
</dbReference>
<dbReference type="PANTHER" id="PTHR14002:SF21">
    <property type="entry name" value="SI:CH211-103F14.3-RELATED"/>
    <property type="match status" value="1"/>
</dbReference>
<keyword evidence="1 4" id="KW-0732">Signal</keyword>
<dbReference type="AlphaFoldDB" id="I3KXV9"/>
<evidence type="ECO:0000313" key="7">
    <source>
        <dbReference type="Proteomes" id="UP000005207"/>
    </source>
</evidence>
<evidence type="ECO:0000259" key="5">
    <source>
        <dbReference type="PROSITE" id="PS51034"/>
    </source>
</evidence>
<keyword evidence="3" id="KW-0812">Transmembrane</keyword>
<dbReference type="InterPro" id="IPR055356">
    <property type="entry name" value="ZP-N"/>
</dbReference>
<dbReference type="PROSITE" id="PS51034">
    <property type="entry name" value="ZP_2"/>
    <property type="match status" value="1"/>
</dbReference>
<protein>
    <submittedName>
        <fullName evidence="6">Si:ch211-103f14.3</fullName>
    </submittedName>
</protein>
<organism evidence="6 7">
    <name type="scientific">Oreochromis niloticus</name>
    <name type="common">Nile tilapia</name>
    <name type="synonym">Tilapia nilotica</name>
    <dbReference type="NCBI Taxonomy" id="8128"/>
    <lineage>
        <taxon>Eukaryota</taxon>
        <taxon>Metazoa</taxon>
        <taxon>Chordata</taxon>
        <taxon>Craniata</taxon>
        <taxon>Vertebrata</taxon>
        <taxon>Euteleostomi</taxon>
        <taxon>Actinopterygii</taxon>
        <taxon>Neopterygii</taxon>
        <taxon>Teleostei</taxon>
        <taxon>Neoteleostei</taxon>
        <taxon>Acanthomorphata</taxon>
        <taxon>Ovalentaria</taxon>
        <taxon>Cichlomorphae</taxon>
        <taxon>Cichliformes</taxon>
        <taxon>Cichlidae</taxon>
        <taxon>African cichlids</taxon>
        <taxon>Pseudocrenilabrinae</taxon>
        <taxon>Oreochromini</taxon>
        <taxon>Oreochromis</taxon>
    </lineage>
</organism>
<dbReference type="InterPro" id="IPR042235">
    <property type="entry name" value="ZP-C_dom"/>
</dbReference>
<keyword evidence="3" id="KW-1133">Transmembrane helix</keyword>
<dbReference type="eggNOG" id="ENOG502SHSG">
    <property type="taxonomic scope" value="Eukaryota"/>
</dbReference>
<dbReference type="Pfam" id="PF23344">
    <property type="entry name" value="ZP-N"/>
    <property type="match status" value="1"/>
</dbReference>
<proteinExistence type="predicted"/>
<name>I3KXV9_ORENI</name>
<dbReference type="HOGENOM" id="CLU_045259_2_1_1"/>
<feature type="domain" description="ZP" evidence="5">
    <location>
        <begin position="38"/>
        <end position="314"/>
    </location>
</feature>
<reference evidence="6" key="2">
    <citation type="submission" date="2025-09" db="UniProtKB">
        <authorList>
            <consortium name="Ensembl"/>
        </authorList>
    </citation>
    <scope>IDENTIFICATION</scope>
</reference>
<dbReference type="Gene3D" id="2.60.40.4100">
    <property type="entry name" value="Zona pellucida, ZP-C domain"/>
    <property type="match status" value="1"/>
</dbReference>
<sequence>MMKIILPFLSLIVTSSQLTLDECGKEARWPRINGIAVQCGTSAIELAIEICPVIYAGYNETLLILNHMLDPVCRATLDQSVTPPVAHFHFPLNMTHGCGSIFRPTSAPGTGIFSDFSSIETINISGVVQSFEPTTGKISYKNELMYFYSCSYPLEYMINHAQLNVSATSILVKDNDGSFISTLSMKLFSDADYTQPLVIPQWGIELRTDVCVEIKATNLTRQYNVLLDRCYATISPLPSNSSIFNLFVSCSKDQFTNMIENGDSQRARFKFPAFRFIEHEKEPVSTYYIHCIIRLCERSTCGTFKDCTQRTKRSTLDTSEVGITKAYTIISPKIITKADNVKSKEKPLVAEKSNSVVGLGVGVGVLAFAFLINTKLTILLIKLTEMKIY</sequence>
<feature type="signal peptide" evidence="4">
    <location>
        <begin position="1"/>
        <end position="16"/>
    </location>
</feature>
<keyword evidence="7" id="KW-1185">Reference proteome</keyword>
<evidence type="ECO:0000256" key="3">
    <source>
        <dbReference type="SAM" id="Phobius"/>
    </source>
</evidence>
<accession>I3KXV9</accession>
<evidence type="ECO:0000256" key="1">
    <source>
        <dbReference type="ARBA" id="ARBA00022729"/>
    </source>
</evidence>
<feature type="chain" id="PRO_5025515986" evidence="4">
    <location>
        <begin position="17"/>
        <end position="389"/>
    </location>
</feature>
<dbReference type="Ensembl" id="ENSONIT00000025976.2">
    <property type="protein sequence ID" value="ENSONIP00000025955.2"/>
    <property type="gene ID" value="ENSONIG00000020650.2"/>
</dbReference>
<evidence type="ECO:0000256" key="2">
    <source>
        <dbReference type="ARBA" id="ARBA00023157"/>
    </source>
</evidence>
<feature type="transmembrane region" description="Helical" evidence="3">
    <location>
        <begin position="356"/>
        <end position="381"/>
    </location>
</feature>
<dbReference type="InterPro" id="IPR055355">
    <property type="entry name" value="ZP-C"/>
</dbReference>
<keyword evidence="3" id="KW-0472">Membrane</keyword>
<keyword evidence="2" id="KW-1015">Disulfide bond</keyword>
<reference evidence="6" key="1">
    <citation type="submission" date="2025-08" db="UniProtKB">
        <authorList>
            <consortium name="Ensembl"/>
        </authorList>
    </citation>
    <scope>IDENTIFICATION</scope>
</reference>
<dbReference type="InParanoid" id="I3KXV9"/>
<dbReference type="OMA" id="NFPLNMT"/>
<dbReference type="PANTHER" id="PTHR14002">
    <property type="entry name" value="ENDOGLIN/TGF-BETA RECEPTOR TYPE III"/>
    <property type="match status" value="1"/>
</dbReference>
<evidence type="ECO:0000313" key="6">
    <source>
        <dbReference type="Ensembl" id="ENSONIP00000025955.2"/>
    </source>
</evidence>
<dbReference type="SMART" id="SM00241">
    <property type="entry name" value="ZP"/>
    <property type="match status" value="1"/>
</dbReference>
<dbReference type="GeneTree" id="ENSGT00940000164443"/>